<evidence type="ECO:0000313" key="2">
    <source>
        <dbReference type="Proteomes" id="UP000740926"/>
    </source>
</evidence>
<gene>
    <name evidence="1" type="ORF">G6F50_001425</name>
</gene>
<protein>
    <recommendedName>
        <fullName evidence="3">GATA-type domain-containing protein</fullName>
    </recommendedName>
</protein>
<dbReference type="OMA" id="MNDTIRI"/>
<dbReference type="EMBL" id="JAANIU010000117">
    <property type="protein sequence ID" value="KAG1575048.1"/>
    <property type="molecule type" value="Genomic_DNA"/>
</dbReference>
<evidence type="ECO:0008006" key="3">
    <source>
        <dbReference type="Google" id="ProtNLM"/>
    </source>
</evidence>
<sequence length="287" mass="33351">MTFSPATPPYDYEHIPTNIPIHHHTTIDPPSSPPDLHKELVYSHHRTKPLPYKSPSMKDTSGDIVFQLRNSKSRVLRGQSLFSLIRKNIIKKTTTKKKVTHWATLIEIPKLSLSMPVQEEELIDYYTFKKPVLQQQQTYPSIHYYPATPSSSSSSSSGRPCRIKGPCQACQETADGCMRKAFDWPFETNQTFYDKGKPYVYLCNKCGLRYNKSGGLVCRHCRWVFCKEEKRKALNHIEEMRRRRPDGFVDPDEDIENFVCTPKYWSCGKPWKVGWVLNNNEDEEDQD</sequence>
<organism evidence="1 2">
    <name type="scientific">Rhizopus delemar</name>
    <dbReference type="NCBI Taxonomy" id="936053"/>
    <lineage>
        <taxon>Eukaryota</taxon>
        <taxon>Fungi</taxon>
        <taxon>Fungi incertae sedis</taxon>
        <taxon>Mucoromycota</taxon>
        <taxon>Mucoromycotina</taxon>
        <taxon>Mucoromycetes</taxon>
        <taxon>Mucorales</taxon>
        <taxon>Mucorineae</taxon>
        <taxon>Rhizopodaceae</taxon>
        <taxon>Rhizopus</taxon>
    </lineage>
</organism>
<keyword evidence="2" id="KW-1185">Reference proteome</keyword>
<name>A0A9P6ZCA6_9FUNG</name>
<evidence type="ECO:0000313" key="1">
    <source>
        <dbReference type="EMBL" id="KAG1575048.1"/>
    </source>
</evidence>
<comment type="caution">
    <text evidence="1">The sequence shown here is derived from an EMBL/GenBank/DDBJ whole genome shotgun (WGS) entry which is preliminary data.</text>
</comment>
<dbReference type="Proteomes" id="UP000740926">
    <property type="component" value="Unassembled WGS sequence"/>
</dbReference>
<accession>A0A9P6ZCA6</accession>
<proteinExistence type="predicted"/>
<reference evidence="1 2" key="1">
    <citation type="journal article" date="2020" name="Microb. Genom.">
        <title>Genetic diversity of clinical and environmental Mucorales isolates obtained from an investigation of mucormycosis cases among solid organ transplant recipients.</title>
        <authorList>
            <person name="Nguyen M.H."/>
            <person name="Kaul D."/>
            <person name="Muto C."/>
            <person name="Cheng S.J."/>
            <person name="Richter R.A."/>
            <person name="Bruno V.M."/>
            <person name="Liu G."/>
            <person name="Beyhan S."/>
            <person name="Sundermann A.J."/>
            <person name="Mounaud S."/>
            <person name="Pasculle A.W."/>
            <person name="Nierman W.C."/>
            <person name="Driscoll E."/>
            <person name="Cumbie R."/>
            <person name="Clancy C.J."/>
            <person name="Dupont C.L."/>
        </authorList>
    </citation>
    <scope>NUCLEOTIDE SEQUENCE [LARGE SCALE GENOMIC DNA]</scope>
    <source>
        <strain evidence="1 2">GL24</strain>
    </source>
</reference>
<dbReference type="AlphaFoldDB" id="A0A9P6ZCA6"/>